<dbReference type="AlphaFoldDB" id="A0A1I4JX63"/>
<accession>A0A1I4JX63</accession>
<proteinExistence type="predicted"/>
<name>A0A1I4JX63_9HYPH</name>
<reference evidence="3" key="1">
    <citation type="submission" date="2016-10" db="EMBL/GenBank/DDBJ databases">
        <authorList>
            <person name="Varghese N."/>
            <person name="Submissions S."/>
        </authorList>
    </citation>
    <scope>NUCLEOTIDE SEQUENCE [LARGE SCALE GENOMIC DNA]</scope>
    <source>
        <strain evidence="3">BL36</strain>
    </source>
</reference>
<evidence type="ECO:0000313" key="3">
    <source>
        <dbReference type="Proteomes" id="UP000199048"/>
    </source>
</evidence>
<dbReference type="EMBL" id="FOTK01000009">
    <property type="protein sequence ID" value="SFL71054.1"/>
    <property type="molecule type" value="Genomic_DNA"/>
</dbReference>
<dbReference type="OrthoDB" id="7998511at2"/>
<gene>
    <name evidence="2" type="ORF">SAMN05192568_100919</name>
</gene>
<evidence type="ECO:0000313" key="2">
    <source>
        <dbReference type="EMBL" id="SFL71054.1"/>
    </source>
</evidence>
<sequence length="174" mass="18278">MEHYRSTLATTAIAVFGLVVAAHTLHPGNYEVQTRPVRTVAVTAALSTWMDPPARMADVSRPEPRVSETAAATPSDLLAPQMTALPPGLATTPALPSEMIAPAQKSRTALAAHRSKVADRTTRRAARLRHAALARTATVEPAVAAPSAPEPESKKIDPIGDLIRGLGLGRDSEG</sequence>
<keyword evidence="3" id="KW-1185">Reference proteome</keyword>
<feature type="region of interest" description="Disordered" evidence="1">
    <location>
        <begin position="138"/>
        <end position="160"/>
    </location>
</feature>
<organism evidence="2 3">
    <name type="scientific">Methylobacterium pseudosasicola</name>
    <dbReference type="NCBI Taxonomy" id="582667"/>
    <lineage>
        <taxon>Bacteria</taxon>
        <taxon>Pseudomonadati</taxon>
        <taxon>Pseudomonadota</taxon>
        <taxon>Alphaproteobacteria</taxon>
        <taxon>Hyphomicrobiales</taxon>
        <taxon>Methylobacteriaceae</taxon>
        <taxon>Methylobacterium</taxon>
    </lineage>
</organism>
<evidence type="ECO:0000256" key="1">
    <source>
        <dbReference type="SAM" id="MobiDB-lite"/>
    </source>
</evidence>
<dbReference type="Proteomes" id="UP000199048">
    <property type="component" value="Unassembled WGS sequence"/>
</dbReference>
<feature type="compositionally biased region" description="Low complexity" evidence="1">
    <location>
        <begin position="138"/>
        <end position="147"/>
    </location>
</feature>
<protein>
    <submittedName>
        <fullName evidence="2">Uncharacterized protein</fullName>
    </submittedName>
</protein>